<evidence type="ECO:0000313" key="3">
    <source>
        <dbReference type="Proteomes" id="UP000060787"/>
    </source>
</evidence>
<evidence type="ECO:0008006" key="4">
    <source>
        <dbReference type="Google" id="ProtNLM"/>
    </source>
</evidence>
<dbReference type="KEGG" id="laq:GLA29479_1747"/>
<keyword evidence="3" id="KW-1185">Reference proteome</keyword>
<proteinExistence type="predicted"/>
<feature type="chain" id="PRO_5009798030" description="Secreted protein" evidence="1">
    <location>
        <begin position="27"/>
        <end position="118"/>
    </location>
</feature>
<dbReference type="KEGG" id="lab:LA76x_2882"/>
<gene>
    <name evidence="2" type="ORF">LA76x_2882</name>
</gene>
<name>A0A0S2DW63_LYSAN</name>
<dbReference type="RefSeq" id="WP_057918173.1">
    <property type="nucleotide sequence ID" value="NZ_CP011129.1"/>
</dbReference>
<reference evidence="2 3" key="1">
    <citation type="journal article" date="2015" name="BMC Genomics">
        <title>Comparative genomics and metabolic profiling of the genus Lysobacter.</title>
        <authorList>
            <person name="de Bruijn I."/>
            <person name="Cheng X."/>
            <person name="de Jager V."/>
            <person name="Exposito R.G."/>
            <person name="Watrous J."/>
            <person name="Patel N."/>
            <person name="Postma J."/>
            <person name="Dorrestein P.C."/>
            <person name="Kobayashi D."/>
            <person name="Raaijmakers J.M."/>
        </authorList>
    </citation>
    <scope>NUCLEOTIDE SEQUENCE [LARGE SCALE GENOMIC DNA]</scope>
    <source>
        <strain evidence="2 3">76</strain>
    </source>
</reference>
<dbReference type="EMBL" id="CP011129">
    <property type="protein sequence ID" value="ALN81012.1"/>
    <property type="molecule type" value="Genomic_DNA"/>
</dbReference>
<evidence type="ECO:0000256" key="1">
    <source>
        <dbReference type="SAM" id="SignalP"/>
    </source>
</evidence>
<keyword evidence="1" id="KW-0732">Signal</keyword>
<dbReference type="PATRIC" id="fig|84531.7.peg.1720"/>
<organism evidence="2 3">
    <name type="scientific">Lysobacter antibioticus</name>
    <dbReference type="NCBI Taxonomy" id="84531"/>
    <lineage>
        <taxon>Bacteria</taxon>
        <taxon>Pseudomonadati</taxon>
        <taxon>Pseudomonadota</taxon>
        <taxon>Gammaproteobacteria</taxon>
        <taxon>Lysobacterales</taxon>
        <taxon>Lysobacteraceae</taxon>
        <taxon>Lysobacter</taxon>
    </lineage>
</organism>
<evidence type="ECO:0000313" key="2">
    <source>
        <dbReference type="EMBL" id="ALN81012.1"/>
    </source>
</evidence>
<accession>A0A0S2DW63</accession>
<dbReference type="Proteomes" id="UP000060787">
    <property type="component" value="Chromosome"/>
</dbReference>
<sequence length="118" mass="12847">MKNASVLNRSCLVLAAIVVCMSLARAAHPGDSKFVDCGSTSNGLSVRAASVQPRQFACPRAILVGERYLRAVRKQAFASVRISVSGATWICRERLYDTNPVLECVMQREPHEIVALVS</sequence>
<dbReference type="AlphaFoldDB" id="A0A0S2DW63"/>
<feature type="signal peptide" evidence="1">
    <location>
        <begin position="1"/>
        <end position="26"/>
    </location>
</feature>
<protein>
    <recommendedName>
        <fullName evidence="4">Secreted protein</fullName>
    </recommendedName>
</protein>